<gene>
    <name evidence="2" type="ORF">HB13667_04240</name>
</gene>
<dbReference type="AlphaFoldDB" id="A0A0P7DBI1"/>
<feature type="transmembrane region" description="Helical" evidence="1">
    <location>
        <begin position="6"/>
        <end position="27"/>
    </location>
</feature>
<evidence type="ECO:0000313" key="2">
    <source>
        <dbReference type="EMBL" id="KPM67848.1"/>
    </source>
</evidence>
<name>A0A0P7DBI1_PSEPU</name>
<dbReference type="RefSeq" id="WP_054572156.1">
    <property type="nucleotide sequence ID" value="NZ_LKKS01000026.1"/>
</dbReference>
<comment type="caution">
    <text evidence="2">The sequence shown here is derived from an EMBL/GenBank/DDBJ whole genome shotgun (WGS) entry which is preliminary data.</text>
</comment>
<feature type="transmembrane region" description="Helical" evidence="1">
    <location>
        <begin position="99"/>
        <end position="120"/>
    </location>
</feature>
<keyword evidence="1" id="KW-0472">Membrane</keyword>
<keyword evidence="1" id="KW-0812">Transmembrane</keyword>
<accession>A0A0P7DBI1</accession>
<keyword evidence="1" id="KW-1133">Transmembrane helix</keyword>
<sequence length="125" mass="14115">MIGFDARWLGLPLMMAMFMVIFIWVYISVRYVSYIESLLSNSSMVSGNKNIFGQAGLVGKVMRTGSASVMLSMRAICIRKGLLDLQDVKKFPGGLRRMLVGLWFVHVAIFLSLIGLWSWLKLEGY</sequence>
<organism evidence="2 3">
    <name type="scientific">Pseudomonas putida</name>
    <name type="common">Arthrobacter siderocapsulatus</name>
    <dbReference type="NCBI Taxonomy" id="303"/>
    <lineage>
        <taxon>Bacteria</taxon>
        <taxon>Pseudomonadati</taxon>
        <taxon>Pseudomonadota</taxon>
        <taxon>Gammaproteobacteria</taxon>
        <taxon>Pseudomonadales</taxon>
        <taxon>Pseudomonadaceae</taxon>
        <taxon>Pseudomonas</taxon>
    </lineage>
</organism>
<proteinExistence type="predicted"/>
<evidence type="ECO:0000256" key="1">
    <source>
        <dbReference type="SAM" id="Phobius"/>
    </source>
</evidence>
<dbReference type="EMBL" id="LKKS01000026">
    <property type="protein sequence ID" value="KPM67848.1"/>
    <property type="molecule type" value="Genomic_DNA"/>
</dbReference>
<protein>
    <submittedName>
        <fullName evidence="2">Uncharacterized protein</fullName>
    </submittedName>
</protein>
<evidence type="ECO:0000313" key="3">
    <source>
        <dbReference type="Proteomes" id="UP000050437"/>
    </source>
</evidence>
<reference evidence="2 3" key="1">
    <citation type="submission" date="2015-10" db="EMBL/GenBank/DDBJ databases">
        <title>Pseudomonas putida clinical strains.</title>
        <authorList>
            <person name="Molina L."/>
            <person name="Udaondo Z."/>
        </authorList>
    </citation>
    <scope>NUCLEOTIDE SEQUENCE [LARGE SCALE GENOMIC DNA]</scope>
    <source>
        <strain evidence="2 3">HB13667</strain>
    </source>
</reference>
<dbReference type="Proteomes" id="UP000050437">
    <property type="component" value="Unassembled WGS sequence"/>
</dbReference>